<dbReference type="EMBL" id="JAGPXD010000002">
    <property type="protein sequence ID" value="KAH7366857.1"/>
    <property type="molecule type" value="Genomic_DNA"/>
</dbReference>
<sequence length="302" mass="33620">MHERSNSDGSSATQATDDMTIVDILTDLQTRVKEGTISGNQLLTYIEENVAEWIEAAKTEVKTSTGKHAHTDQYSLFNNFLLQRFIVTLVDTNKSMTQEQLAVIRGGPISYNGEPWCVLGWKGRGIFLPMLGAPLVYDFIVQSILNTKAQFAWTLRDIRHFFQVTDVLSTFQIDAAAVYYDRKVGGPCKTNVFLSVEQQGRLFAAIDAKCRVGADDEVTHDDIVGRICAIAELYGKDYEWERVFTRSSEDIVACGTEIMNDDEALEAVLGPQEDWYFGDAEAFENARHSPAATEIDLGPPGV</sequence>
<accession>A0A8K0TLS0</accession>
<evidence type="ECO:0000313" key="1">
    <source>
        <dbReference type="EMBL" id="KAH7366857.1"/>
    </source>
</evidence>
<comment type="caution">
    <text evidence="1">The sequence shown here is derived from an EMBL/GenBank/DDBJ whole genome shotgun (WGS) entry which is preliminary data.</text>
</comment>
<protein>
    <submittedName>
        <fullName evidence="1">Uncharacterized protein</fullName>
    </submittedName>
</protein>
<reference evidence="1" key="1">
    <citation type="journal article" date="2021" name="Nat. Commun.">
        <title>Genetic determinants of endophytism in the Arabidopsis root mycobiome.</title>
        <authorList>
            <person name="Mesny F."/>
            <person name="Miyauchi S."/>
            <person name="Thiergart T."/>
            <person name="Pickel B."/>
            <person name="Atanasova L."/>
            <person name="Karlsson M."/>
            <person name="Huettel B."/>
            <person name="Barry K.W."/>
            <person name="Haridas S."/>
            <person name="Chen C."/>
            <person name="Bauer D."/>
            <person name="Andreopoulos W."/>
            <person name="Pangilinan J."/>
            <person name="LaButti K."/>
            <person name="Riley R."/>
            <person name="Lipzen A."/>
            <person name="Clum A."/>
            <person name="Drula E."/>
            <person name="Henrissat B."/>
            <person name="Kohler A."/>
            <person name="Grigoriev I.V."/>
            <person name="Martin F.M."/>
            <person name="Hacquard S."/>
        </authorList>
    </citation>
    <scope>NUCLEOTIDE SEQUENCE</scope>
    <source>
        <strain evidence="1">MPI-CAGE-AT-0016</strain>
    </source>
</reference>
<dbReference type="Proteomes" id="UP000813385">
    <property type="component" value="Unassembled WGS sequence"/>
</dbReference>
<proteinExistence type="predicted"/>
<gene>
    <name evidence="1" type="ORF">B0T11DRAFT_294755</name>
</gene>
<keyword evidence="2" id="KW-1185">Reference proteome</keyword>
<organism evidence="1 2">
    <name type="scientific">Plectosphaerella cucumerina</name>
    <dbReference type="NCBI Taxonomy" id="40658"/>
    <lineage>
        <taxon>Eukaryota</taxon>
        <taxon>Fungi</taxon>
        <taxon>Dikarya</taxon>
        <taxon>Ascomycota</taxon>
        <taxon>Pezizomycotina</taxon>
        <taxon>Sordariomycetes</taxon>
        <taxon>Hypocreomycetidae</taxon>
        <taxon>Glomerellales</taxon>
        <taxon>Plectosphaerellaceae</taxon>
        <taxon>Plectosphaerella</taxon>
    </lineage>
</organism>
<name>A0A8K0TLS0_9PEZI</name>
<dbReference type="AlphaFoldDB" id="A0A8K0TLS0"/>
<evidence type="ECO:0000313" key="2">
    <source>
        <dbReference type="Proteomes" id="UP000813385"/>
    </source>
</evidence>